<proteinExistence type="predicted"/>
<dbReference type="SMART" id="SM00066">
    <property type="entry name" value="GAL4"/>
    <property type="match status" value="1"/>
</dbReference>
<evidence type="ECO:0000313" key="10">
    <source>
        <dbReference type="Proteomes" id="UP001302676"/>
    </source>
</evidence>
<dbReference type="CDD" id="cd12148">
    <property type="entry name" value="fungal_TF_MHR"/>
    <property type="match status" value="1"/>
</dbReference>
<dbReference type="Pfam" id="PF04082">
    <property type="entry name" value="Fungal_trans"/>
    <property type="match status" value="1"/>
</dbReference>
<dbReference type="InterPro" id="IPR051430">
    <property type="entry name" value="Fungal_TF_Env_Response"/>
</dbReference>
<gene>
    <name evidence="9" type="ORF">C8A04DRAFT_13477</name>
</gene>
<keyword evidence="2" id="KW-0862">Zinc</keyword>
<dbReference type="Proteomes" id="UP001302676">
    <property type="component" value="Unassembled WGS sequence"/>
</dbReference>
<evidence type="ECO:0000313" key="9">
    <source>
        <dbReference type="EMBL" id="KAK4142109.1"/>
    </source>
</evidence>
<dbReference type="InterPro" id="IPR036864">
    <property type="entry name" value="Zn2-C6_fun-type_DNA-bd_sf"/>
</dbReference>
<feature type="compositionally biased region" description="Low complexity" evidence="7">
    <location>
        <begin position="71"/>
        <end position="89"/>
    </location>
</feature>
<organism evidence="9 10">
    <name type="scientific">Dichotomopilus funicola</name>
    <dbReference type="NCBI Taxonomy" id="1934379"/>
    <lineage>
        <taxon>Eukaryota</taxon>
        <taxon>Fungi</taxon>
        <taxon>Dikarya</taxon>
        <taxon>Ascomycota</taxon>
        <taxon>Pezizomycotina</taxon>
        <taxon>Sordariomycetes</taxon>
        <taxon>Sordariomycetidae</taxon>
        <taxon>Sordariales</taxon>
        <taxon>Chaetomiaceae</taxon>
        <taxon>Dichotomopilus</taxon>
    </lineage>
</organism>
<keyword evidence="5" id="KW-0804">Transcription</keyword>
<dbReference type="EMBL" id="MU853601">
    <property type="protein sequence ID" value="KAK4142109.1"/>
    <property type="molecule type" value="Genomic_DNA"/>
</dbReference>
<dbReference type="SUPFAM" id="SSF57701">
    <property type="entry name" value="Zn2/Cys6 DNA-binding domain"/>
    <property type="match status" value="1"/>
</dbReference>
<keyword evidence="6" id="KW-0539">Nucleus</keyword>
<dbReference type="CDD" id="cd00067">
    <property type="entry name" value="GAL4"/>
    <property type="match status" value="1"/>
</dbReference>
<evidence type="ECO:0000256" key="5">
    <source>
        <dbReference type="ARBA" id="ARBA00023163"/>
    </source>
</evidence>
<dbReference type="GO" id="GO:0008270">
    <property type="term" value="F:zinc ion binding"/>
    <property type="evidence" value="ECO:0007669"/>
    <property type="project" value="InterPro"/>
</dbReference>
<dbReference type="PANTHER" id="PTHR31944">
    <property type="entry name" value="HEME-RESPONSIVE ZINC FINGER TRANSCRIPTION FACTOR HAP1"/>
    <property type="match status" value="1"/>
</dbReference>
<dbReference type="Gene3D" id="4.10.240.10">
    <property type="entry name" value="Zn(2)-C6 fungal-type DNA-binding domain"/>
    <property type="match status" value="1"/>
</dbReference>
<dbReference type="GO" id="GO:0006351">
    <property type="term" value="P:DNA-templated transcription"/>
    <property type="evidence" value="ECO:0007669"/>
    <property type="project" value="InterPro"/>
</dbReference>
<dbReference type="AlphaFoldDB" id="A0AAN6UZW7"/>
<evidence type="ECO:0000256" key="3">
    <source>
        <dbReference type="ARBA" id="ARBA00023015"/>
    </source>
</evidence>
<reference evidence="9" key="1">
    <citation type="journal article" date="2023" name="Mol. Phylogenet. Evol.">
        <title>Genome-scale phylogeny and comparative genomics of the fungal order Sordariales.</title>
        <authorList>
            <person name="Hensen N."/>
            <person name="Bonometti L."/>
            <person name="Westerberg I."/>
            <person name="Brannstrom I.O."/>
            <person name="Guillou S."/>
            <person name="Cros-Aarteil S."/>
            <person name="Calhoun S."/>
            <person name="Haridas S."/>
            <person name="Kuo A."/>
            <person name="Mondo S."/>
            <person name="Pangilinan J."/>
            <person name="Riley R."/>
            <person name="LaButti K."/>
            <person name="Andreopoulos B."/>
            <person name="Lipzen A."/>
            <person name="Chen C."/>
            <person name="Yan M."/>
            <person name="Daum C."/>
            <person name="Ng V."/>
            <person name="Clum A."/>
            <person name="Steindorff A."/>
            <person name="Ohm R.A."/>
            <person name="Martin F."/>
            <person name="Silar P."/>
            <person name="Natvig D.O."/>
            <person name="Lalanne C."/>
            <person name="Gautier V."/>
            <person name="Ament-Velasquez S.L."/>
            <person name="Kruys A."/>
            <person name="Hutchinson M.I."/>
            <person name="Powell A.J."/>
            <person name="Barry K."/>
            <person name="Miller A.N."/>
            <person name="Grigoriev I.V."/>
            <person name="Debuchy R."/>
            <person name="Gladieux P."/>
            <person name="Hiltunen Thoren M."/>
            <person name="Johannesson H."/>
        </authorList>
    </citation>
    <scope>NUCLEOTIDE SEQUENCE</scope>
    <source>
        <strain evidence="9">CBS 141.50</strain>
    </source>
</reference>
<evidence type="ECO:0000256" key="4">
    <source>
        <dbReference type="ARBA" id="ARBA00023125"/>
    </source>
</evidence>
<dbReference type="GeneID" id="87814343"/>
<keyword evidence="10" id="KW-1185">Reference proteome</keyword>
<dbReference type="PANTHER" id="PTHR31944:SF131">
    <property type="entry name" value="HEME-RESPONSIVE ZINC FINGER TRANSCRIPTION FACTOR HAP1"/>
    <property type="match status" value="1"/>
</dbReference>
<keyword evidence="1" id="KW-0479">Metal-binding</keyword>
<evidence type="ECO:0000259" key="8">
    <source>
        <dbReference type="PROSITE" id="PS50048"/>
    </source>
</evidence>
<comment type="caution">
    <text evidence="9">The sequence shown here is derived from an EMBL/GenBank/DDBJ whole genome shotgun (WGS) entry which is preliminary data.</text>
</comment>
<dbReference type="GO" id="GO:0001228">
    <property type="term" value="F:DNA-binding transcription activator activity, RNA polymerase II-specific"/>
    <property type="evidence" value="ECO:0007669"/>
    <property type="project" value="TreeGrafter"/>
</dbReference>
<feature type="compositionally biased region" description="Basic and acidic residues" evidence="7">
    <location>
        <begin position="99"/>
        <end position="126"/>
    </location>
</feature>
<keyword evidence="4" id="KW-0238">DNA-binding</keyword>
<evidence type="ECO:0000256" key="7">
    <source>
        <dbReference type="SAM" id="MobiDB-lite"/>
    </source>
</evidence>
<dbReference type="RefSeq" id="XP_062635480.1">
    <property type="nucleotide sequence ID" value="XM_062777730.1"/>
</dbReference>
<evidence type="ECO:0000256" key="6">
    <source>
        <dbReference type="ARBA" id="ARBA00023242"/>
    </source>
</evidence>
<dbReference type="GO" id="GO:0005634">
    <property type="term" value="C:nucleus"/>
    <property type="evidence" value="ECO:0007669"/>
    <property type="project" value="TreeGrafter"/>
</dbReference>
<feature type="domain" description="Zn(2)-C6 fungal-type" evidence="8">
    <location>
        <begin position="14"/>
        <end position="43"/>
    </location>
</feature>
<evidence type="ECO:0000256" key="2">
    <source>
        <dbReference type="ARBA" id="ARBA00022833"/>
    </source>
</evidence>
<evidence type="ECO:0000256" key="1">
    <source>
        <dbReference type="ARBA" id="ARBA00022723"/>
    </source>
</evidence>
<accession>A0AAN6UZW7</accession>
<feature type="compositionally biased region" description="Low complexity" evidence="7">
    <location>
        <begin position="594"/>
        <end position="640"/>
    </location>
</feature>
<reference evidence="9" key="2">
    <citation type="submission" date="2023-05" db="EMBL/GenBank/DDBJ databases">
        <authorList>
            <consortium name="Lawrence Berkeley National Laboratory"/>
            <person name="Steindorff A."/>
            <person name="Hensen N."/>
            <person name="Bonometti L."/>
            <person name="Westerberg I."/>
            <person name="Brannstrom I.O."/>
            <person name="Guillou S."/>
            <person name="Cros-Aarteil S."/>
            <person name="Calhoun S."/>
            <person name="Haridas S."/>
            <person name="Kuo A."/>
            <person name="Mondo S."/>
            <person name="Pangilinan J."/>
            <person name="Riley R."/>
            <person name="Labutti K."/>
            <person name="Andreopoulos B."/>
            <person name="Lipzen A."/>
            <person name="Chen C."/>
            <person name="Yanf M."/>
            <person name="Daum C."/>
            <person name="Ng V."/>
            <person name="Clum A."/>
            <person name="Ohm R."/>
            <person name="Martin F."/>
            <person name="Silar P."/>
            <person name="Natvig D."/>
            <person name="Lalanne C."/>
            <person name="Gautier V."/>
            <person name="Ament-Velasquez S.L."/>
            <person name="Kruys A."/>
            <person name="Hutchinson M.I."/>
            <person name="Powell A.J."/>
            <person name="Barry K."/>
            <person name="Miller A.N."/>
            <person name="Grigoriev I.V."/>
            <person name="Debuchy R."/>
            <person name="Gladieux P."/>
            <person name="Thoren M.H."/>
            <person name="Johannesson H."/>
        </authorList>
    </citation>
    <scope>NUCLEOTIDE SEQUENCE</scope>
    <source>
        <strain evidence="9">CBS 141.50</strain>
    </source>
</reference>
<protein>
    <recommendedName>
        <fullName evidence="8">Zn(2)-C6 fungal-type domain-containing protein</fullName>
    </recommendedName>
</protein>
<dbReference type="Pfam" id="PF00172">
    <property type="entry name" value="Zn_clus"/>
    <property type="match status" value="1"/>
</dbReference>
<keyword evidence="3" id="KW-0805">Transcription regulation</keyword>
<feature type="region of interest" description="Disordered" evidence="7">
    <location>
        <begin position="71"/>
        <end position="154"/>
    </location>
</feature>
<dbReference type="GO" id="GO:0000978">
    <property type="term" value="F:RNA polymerase II cis-regulatory region sequence-specific DNA binding"/>
    <property type="evidence" value="ECO:0007669"/>
    <property type="project" value="TreeGrafter"/>
</dbReference>
<name>A0AAN6UZW7_9PEZI</name>
<dbReference type="InterPro" id="IPR001138">
    <property type="entry name" value="Zn2Cys6_DnaBD"/>
</dbReference>
<dbReference type="InterPro" id="IPR007219">
    <property type="entry name" value="XnlR_reg_dom"/>
</dbReference>
<sequence>MPPMTRRRRRPALSCRECRRRKIRCDHNSPCTHCVRNQSECVYRPFADDGPVVVAAAASESLAAARAAGATAAATTTTTTTDASPTLLARSEAASVAPTRDRDRDRDPEANPDPHLDDDHDHHHDTSNCNRTSNCHRGPDRNDGPLSNQSHGWQPELKVREWGRTRWVGDSPEFATIISCYAEIMGKTTANTTFRRPETAALIAEASAALQGCKAVAKGMKVVRPTRGQQQGMTGQNAVVNPGLPSRDVAGEMARAYFASFESTHRILHAPTFWADFHRYWADPTGVTDEVRHTIFLVVGIGSSIHHSPHATAAAAAAQHNTDAVHHWIYAAETWLSGPLEKDRLDVAGLQVHCLAILARQIFSIGGDTVWVSMGSLLHSAMQIGMHRDPRHLPAMSVLQAELRRRLWATILDLIVQSSLDAWMPPRIALDEFDVEAPANVDDDEMDETTTTVPAAAGTALKPYSHPRDVVTDTSVQLALLDSLPTRLRIVHFLNSFRKDRSYSRALALTAELTDSIHANTVFFSQGMANQEKRNNAFHRDMLDYLTRRFLLPLHFPFSHQARTNPLFYYSRKVSLDAALALISGVVKDPDLNPPSTTTNPNPASDPTHTRHTTNNPPSNSNSNSNSNLPPSNTPPSTFTRLLTTAGSGMFRDGMRCATAALALELLAHADTQRRRDGSWHRTRALRDTLAGEIRGLIAMAARRMRNGAETNVKAHMFLEMVLAQVGVEDDFQGTGEGGDAGKEGGGRGVERAVAEAARDSLVFAEGVLRGRAEESEYGFAADGLFQGFDFDGFGEEFAWESLFPDSRFC</sequence>
<dbReference type="PROSITE" id="PS00463">
    <property type="entry name" value="ZN2_CY6_FUNGAL_1"/>
    <property type="match status" value="1"/>
</dbReference>
<feature type="region of interest" description="Disordered" evidence="7">
    <location>
        <begin position="589"/>
        <end position="641"/>
    </location>
</feature>
<dbReference type="PROSITE" id="PS50048">
    <property type="entry name" value="ZN2_CY6_FUNGAL_2"/>
    <property type="match status" value="1"/>
</dbReference>